<dbReference type="Proteomes" id="UP000268230">
    <property type="component" value="Chromosome"/>
</dbReference>
<organism evidence="1 2">
    <name type="scientific">Pseudomonas entomophila</name>
    <dbReference type="NCBI Taxonomy" id="312306"/>
    <lineage>
        <taxon>Bacteria</taxon>
        <taxon>Pseudomonadati</taxon>
        <taxon>Pseudomonadota</taxon>
        <taxon>Gammaproteobacteria</taxon>
        <taxon>Pseudomonadales</taxon>
        <taxon>Pseudomonadaceae</taxon>
        <taxon>Pseudomonas</taxon>
    </lineage>
</organism>
<dbReference type="OrthoDB" id="7040646at2"/>
<dbReference type="EMBL" id="CP034338">
    <property type="protein sequence ID" value="AZL68367.1"/>
    <property type="molecule type" value="Genomic_DNA"/>
</dbReference>
<dbReference type="KEGG" id="pory:EJA05_11805"/>
<dbReference type="AlphaFoldDB" id="A0A3S8UJD7"/>
<sequence length="175" mass="19498">MSFDEYLVLLEQLKNESGYDVFMSTNYSEPFTLIEEISSITKKHFEDSIQMMVLIGDKKDFGFAGVRQGAVNRQDKVGFVRVVYGGEDEHAIGASVLAGDRSEAEQKISRITNKLLKKIAHKGVMSSAGDGKHVNDRYHWTDGALSSGKNWHLFFNTGVRKPLNASPGYVPKLLP</sequence>
<evidence type="ECO:0000313" key="1">
    <source>
        <dbReference type="EMBL" id="AZL68367.1"/>
    </source>
</evidence>
<protein>
    <submittedName>
        <fullName evidence="1">Uncharacterized protein</fullName>
    </submittedName>
</protein>
<reference evidence="1 2" key="1">
    <citation type="submission" date="2018-12" db="EMBL/GenBank/DDBJ databases">
        <authorList>
            <person name="Li S."/>
            <person name="Yang R."/>
            <person name="Chen G."/>
            <person name="Zou L."/>
            <person name="Zhang C."/>
            <person name="Chen Y."/>
            <person name="Liu Z."/>
            <person name="Li Y."/>
            <person name="Yan Y."/>
            <person name="Huang M."/>
            <person name="Chen T."/>
        </authorList>
    </citation>
    <scope>NUCLEOTIDE SEQUENCE [LARGE SCALE GENOMIC DNA]</scope>
    <source>
        <strain evidence="1 2">1257</strain>
    </source>
</reference>
<gene>
    <name evidence="1" type="ORF">EJA05_11805</name>
</gene>
<proteinExistence type="predicted"/>
<name>A0A3S8UJD7_9PSED</name>
<evidence type="ECO:0000313" key="2">
    <source>
        <dbReference type="Proteomes" id="UP000268230"/>
    </source>
</evidence>
<accession>A0A3S8UJD7</accession>